<keyword evidence="3" id="KW-1185">Reference proteome</keyword>
<gene>
    <name evidence="2" type="ORF">C1I89_07350</name>
</gene>
<dbReference type="RefSeq" id="WP_102772132.1">
    <property type="nucleotide sequence ID" value="NZ_POQS01000002.1"/>
</dbReference>
<dbReference type="Pfam" id="PF12773">
    <property type="entry name" value="DZR"/>
    <property type="match status" value="1"/>
</dbReference>
<dbReference type="InterPro" id="IPR025874">
    <property type="entry name" value="DZR"/>
</dbReference>
<dbReference type="EMBL" id="POQS01000002">
    <property type="protein sequence ID" value="PND34054.1"/>
    <property type="molecule type" value="Genomic_DNA"/>
</dbReference>
<name>A0A2N8KKS3_9BURK</name>
<evidence type="ECO:0000313" key="2">
    <source>
        <dbReference type="EMBL" id="PND34054.1"/>
    </source>
</evidence>
<feature type="domain" description="DZANK-type" evidence="1">
    <location>
        <begin position="42"/>
        <end position="86"/>
    </location>
</feature>
<evidence type="ECO:0000313" key="3">
    <source>
        <dbReference type="Proteomes" id="UP000235994"/>
    </source>
</evidence>
<accession>A0A2N8KKS3</accession>
<sequence>MGILKHLLGGRAGHHGYGGHHGYDRRGGGAYGGAPQGAAVVCNGCGASQAAGGRYCSQCGVSLAPLACSQCRAAIAAGAGFCAQCGTAVAPSNQP</sequence>
<reference evidence="2 3" key="1">
    <citation type="submission" date="2018-01" db="EMBL/GenBank/DDBJ databases">
        <title>The draft genome of an aniline degradation strain ANB-1.</title>
        <authorList>
            <person name="Zhang L."/>
            <person name="Jiang J."/>
        </authorList>
    </citation>
    <scope>NUCLEOTIDE SEQUENCE [LARGE SCALE GENOMIC DNA]</scope>
    <source>
        <strain evidence="2 3">ANB-1</strain>
    </source>
</reference>
<protein>
    <submittedName>
        <fullName evidence="2">Adenylate cyclase</fullName>
    </submittedName>
</protein>
<proteinExistence type="predicted"/>
<comment type="caution">
    <text evidence="2">The sequence shown here is derived from an EMBL/GenBank/DDBJ whole genome shotgun (WGS) entry which is preliminary data.</text>
</comment>
<evidence type="ECO:0000259" key="1">
    <source>
        <dbReference type="Pfam" id="PF12773"/>
    </source>
</evidence>
<dbReference type="AlphaFoldDB" id="A0A2N8KKS3"/>
<dbReference type="Proteomes" id="UP000235994">
    <property type="component" value="Unassembled WGS sequence"/>
</dbReference>
<organism evidence="2 3">
    <name type="scientific">Achromobacter pulmonis</name>
    <dbReference type="NCBI Taxonomy" id="1389932"/>
    <lineage>
        <taxon>Bacteria</taxon>
        <taxon>Pseudomonadati</taxon>
        <taxon>Pseudomonadota</taxon>
        <taxon>Betaproteobacteria</taxon>
        <taxon>Burkholderiales</taxon>
        <taxon>Alcaligenaceae</taxon>
        <taxon>Achromobacter</taxon>
    </lineage>
</organism>